<keyword evidence="2" id="KW-0732">Signal</keyword>
<accession>A0AAV5TRU7</accession>
<feature type="transmembrane region" description="Helical" evidence="1">
    <location>
        <begin position="72"/>
        <end position="95"/>
    </location>
</feature>
<keyword evidence="1" id="KW-0472">Membrane</keyword>
<protein>
    <submittedName>
        <fullName evidence="3">Uncharacterized protein</fullName>
    </submittedName>
</protein>
<keyword evidence="1" id="KW-0812">Transmembrane</keyword>
<feature type="non-terminal residue" evidence="3">
    <location>
        <position position="1"/>
    </location>
</feature>
<feature type="chain" id="PRO_5043540277" evidence="2">
    <location>
        <begin position="37"/>
        <end position="126"/>
    </location>
</feature>
<evidence type="ECO:0000256" key="1">
    <source>
        <dbReference type="SAM" id="Phobius"/>
    </source>
</evidence>
<dbReference type="EMBL" id="BTSX01000004">
    <property type="protein sequence ID" value="GMS97213.1"/>
    <property type="molecule type" value="Genomic_DNA"/>
</dbReference>
<evidence type="ECO:0000313" key="3">
    <source>
        <dbReference type="EMBL" id="GMS97213.1"/>
    </source>
</evidence>
<proteinExistence type="predicted"/>
<reference evidence="3" key="1">
    <citation type="submission" date="2023-10" db="EMBL/GenBank/DDBJ databases">
        <title>Genome assembly of Pristionchus species.</title>
        <authorList>
            <person name="Yoshida K."/>
            <person name="Sommer R.J."/>
        </authorList>
    </citation>
    <scope>NUCLEOTIDE SEQUENCE</scope>
    <source>
        <strain evidence="3">RS0144</strain>
    </source>
</reference>
<evidence type="ECO:0000256" key="2">
    <source>
        <dbReference type="SAM" id="SignalP"/>
    </source>
</evidence>
<evidence type="ECO:0000313" key="4">
    <source>
        <dbReference type="Proteomes" id="UP001432027"/>
    </source>
</evidence>
<feature type="non-terminal residue" evidence="3">
    <location>
        <position position="126"/>
    </location>
</feature>
<name>A0AAV5TRU7_9BILA</name>
<comment type="caution">
    <text evidence="3">The sequence shown here is derived from an EMBL/GenBank/DDBJ whole genome shotgun (WGS) entry which is preliminary data.</text>
</comment>
<dbReference type="AlphaFoldDB" id="A0AAV5TRU7"/>
<keyword evidence="1" id="KW-1133">Transmembrane helix</keyword>
<sequence>TMTGMVSSPKWNGPVESSLISILLLFSSWLSHWTDGESSEGVVTTSGTWLDALMLLGIFLDESCTGECEAFMPFHVLLPFIIPIISLIVDCFLIGTPEDVPMEMILISRSLPTGTIRSAVLSHASE</sequence>
<dbReference type="Proteomes" id="UP001432027">
    <property type="component" value="Unassembled WGS sequence"/>
</dbReference>
<gene>
    <name evidence="3" type="ORF">PENTCL1PPCAC_19388</name>
</gene>
<organism evidence="3 4">
    <name type="scientific">Pristionchus entomophagus</name>
    <dbReference type="NCBI Taxonomy" id="358040"/>
    <lineage>
        <taxon>Eukaryota</taxon>
        <taxon>Metazoa</taxon>
        <taxon>Ecdysozoa</taxon>
        <taxon>Nematoda</taxon>
        <taxon>Chromadorea</taxon>
        <taxon>Rhabditida</taxon>
        <taxon>Rhabditina</taxon>
        <taxon>Diplogasteromorpha</taxon>
        <taxon>Diplogasteroidea</taxon>
        <taxon>Neodiplogasteridae</taxon>
        <taxon>Pristionchus</taxon>
    </lineage>
</organism>
<keyword evidence="4" id="KW-1185">Reference proteome</keyword>
<feature type="signal peptide" evidence="2">
    <location>
        <begin position="1"/>
        <end position="36"/>
    </location>
</feature>